<evidence type="ECO:0000256" key="1">
    <source>
        <dbReference type="ARBA" id="ARBA00006432"/>
    </source>
</evidence>
<dbReference type="PANTHER" id="PTHR24096:SF149">
    <property type="entry name" value="AMP-BINDING DOMAIN-CONTAINING PROTEIN-RELATED"/>
    <property type="match status" value="1"/>
</dbReference>
<dbReference type="Pfam" id="PF13193">
    <property type="entry name" value="AMP-binding_C"/>
    <property type="match status" value="1"/>
</dbReference>
<dbReference type="Gene3D" id="3.30.300.30">
    <property type="match status" value="1"/>
</dbReference>
<reference evidence="6" key="1">
    <citation type="journal article" date="2019" name="Environ. Microbiol.">
        <title>Fungal ecological strategies reflected in gene transcription - a case study of two litter decomposers.</title>
        <authorList>
            <person name="Barbi F."/>
            <person name="Kohler A."/>
            <person name="Barry K."/>
            <person name="Baskaran P."/>
            <person name="Daum C."/>
            <person name="Fauchery L."/>
            <person name="Ihrmark K."/>
            <person name="Kuo A."/>
            <person name="LaButti K."/>
            <person name="Lipzen A."/>
            <person name="Morin E."/>
            <person name="Grigoriev I.V."/>
            <person name="Henrissat B."/>
            <person name="Lindahl B."/>
            <person name="Martin F."/>
        </authorList>
    </citation>
    <scope>NUCLEOTIDE SEQUENCE</scope>
    <source>
        <strain evidence="6">JB14</strain>
    </source>
</reference>
<dbReference type="Proteomes" id="UP000799118">
    <property type="component" value="Unassembled WGS sequence"/>
</dbReference>
<sequence>MAPRIYKSHIPARPLVQHSLFTHLFPNDSQHSSDLPAYIDAPTGSTLTRGQVKGLALSFGYGLRTQKHAKRGDTILMFSPNSICWPVVIFGAIAAGLRCTLANTAYTPSELAHQYTDSHASLICTTRSNLQTVQKMLGSVRIKDVERRVILLPDDFNWVPGAKKTETVGKSIPGLTKLEDLLGLGQLEREERFDGIDAEQETVLLCYSSGTTGKPKGVETTHQNLTTVLDIVYSGFPPMYPETDRMLAVLPFYHIYGAVKLLLFPFYDGVPAVVMAHFDPLKFCDAIQRYKITFTLIVPPVLVVMARHDCVNKYDLSSLKVMFSGAAPLGGELVKTVTSRIRPTNQPPLHIVQGYGLTETSPTTHLLPILPAREWGGITAESKYGSVGFLLPNLEARLVVDDKDGLAKTDDEVVDAKEGERGELWVRGPSVMKGYLNNAAATTNAFYPYSSPPPSNPTPGSRWFKTGDVAVVDKDGFWRIVDRKKELIKWKGFQVPPAELESVLLTHPNIADVAVIGVDSAREATEMPRAEVQEWMKTKVARHKFLRGGVVVVNAIPKSAAGKILRRELKEQAKKELDGKDPAENMDLDKARAKL</sequence>
<evidence type="ECO:0000259" key="5">
    <source>
        <dbReference type="Pfam" id="PF13193"/>
    </source>
</evidence>
<dbReference type="InterPro" id="IPR045851">
    <property type="entry name" value="AMP-bd_C_sf"/>
</dbReference>
<dbReference type="SUPFAM" id="SSF56801">
    <property type="entry name" value="Acetyl-CoA synthetase-like"/>
    <property type="match status" value="1"/>
</dbReference>
<gene>
    <name evidence="6" type="ORF">BT96DRAFT_967402</name>
</gene>
<dbReference type="InterPro" id="IPR025110">
    <property type="entry name" value="AMP-bd_C"/>
</dbReference>
<dbReference type="Gene3D" id="3.40.50.12780">
    <property type="entry name" value="N-terminal domain of ligase-like"/>
    <property type="match status" value="1"/>
</dbReference>
<name>A0A6A4H402_9AGAR</name>
<dbReference type="PANTHER" id="PTHR24096">
    <property type="entry name" value="LONG-CHAIN-FATTY-ACID--COA LIGASE"/>
    <property type="match status" value="1"/>
</dbReference>
<feature type="domain" description="AMP-binding enzyme C-terminal" evidence="5">
    <location>
        <begin position="499"/>
        <end position="563"/>
    </location>
</feature>
<accession>A0A6A4H402</accession>
<evidence type="ECO:0000259" key="4">
    <source>
        <dbReference type="Pfam" id="PF00501"/>
    </source>
</evidence>
<dbReference type="GO" id="GO:0016405">
    <property type="term" value="F:CoA-ligase activity"/>
    <property type="evidence" value="ECO:0007669"/>
    <property type="project" value="TreeGrafter"/>
</dbReference>
<dbReference type="Pfam" id="PF00501">
    <property type="entry name" value="AMP-binding"/>
    <property type="match status" value="1"/>
</dbReference>
<dbReference type="PROSITE" id="PS00455">
    <property type="entry name" value="AMP_BINDING"/>
    <property type="match status" value="1"/>
</dbReference>
<evidence type="ECO:0000313" key="7">
    <source>
        <dbReference type="Proteomes" id="UP000799118"/>
    </source>
</evidence>
<keyword evidence="7" id="KW-1185">Reference proteome</keyword>
<evidence type="ECO:0000313" key="6">
    <source>
        <dbReference type="EMBL" id="KAE9392506.1"/>
    </source>
</evidence>
<comment type="similarity">
    <text evidence="1">Belongs to the ATP-dependent AMP-binding enzyme family.</text>
</comment>
<organism evidence="6 7">
    <name type="scientific">Gymnopus androsaceus JB14</name>
    <dbReference type="NCBI Taxonomy" id="1447944"/>
    <lineage>
        <taxon>Eukaryota</taxon>
        <taxon>Fungi</taxon>
        <taxon>Dikarya</taxon>
        <taxon>Basidiomycota</taxon>
        <taxon>Agaricomycotina</taxon>
        <taxon>Agaricomycetes</taxon>
        <taxon>Agaricomycetidae</taxon>
        <taxon>Agaricales</taxon>
        <taxon>Marasmiineae</taxon>
        <taxon>Omphalotaceae</taxon>
        <taxon>Gymnopus</taxon>
    </lineage>
</organism>
<feature type="region of interest" description="Disordered" evidence="3">
    <location>
        <begin position="572"/>
        <end position="595"/>
    </location>
</feature>
<dbReference type="AlphaFoldDB" id="A0A6A4H402"/>
<protein>
    <submittedName>
        <fullName evidence="6">AMP binding protein</fullName>
    </submittedName>
</protein>
<evidence type="ECO:0000256" key="3">
    <source>
        <dbReference type="SAM" id="MobiDB-lite"/>
    </source>
</evidence>
<feature type="domain" description="AMP-dependent synthetase/ligase" evidence="4">
    <location>
        <begin position="30"/>
        <end position="436"/>
    </location>
</feature>
<keyword evidence="2" id="KW-0436">Ligase</keyword>
<dbReference type="CDD" id="cd05911">
    <property type="entry name" value="Firefly_Luc_like"/>
    <property type="match status" value="1"/>
</dbReference>
<evidence type="ECO:0000256" key="2">
    <source>
        <dbReference type="ARBA" id="ARBA00022598"/>
    </source>
</evidence>
<dbReference type="OrthoDB" id="1898221at2759"/>
<dbReference type="InterPro" id="IPR000873">
    <property type="entry name" value="AMP-dep_synth/lig_dom"/>
</dbReference>
<dbReference type="EMBL" id="ML769594">
    <property type="protein sequence ID" value="KAE9392506.1"/>
    <property type="molecule type" value="Genomic_DNA"/>
</dbReference>
<proteinExistence type="inferred from homology"/>
<dbReference type="InterPro" id="IPR020845">
    <property type="entry name" value="AMP-binding_CS"/>
</dbReference>
<dbReference type="InterPro" id="IPR042099">
    <property type="entry name" value="ANL_N_sf"/>
</dbReference>